<evidence type="ECO:0000313" key="1">
    <source>
        <dbReference type="EMBL" id="ACZ40904.1"/>
    </source>
</evidence>
<dbReference type="Proteomes" id="UP000002027">
    <property type="component" value="Chromosome 2"/>
</dbReference>
<reference evidence="1 2" key="2">
    <citation type="journal article" date="2010" name="Stand. Genomic Sci.">
        <title>Complete genome sequence of Desulfohalobium retbaense type strain (HR(100)).</title>
        <authorList>
            <person name="Spring S."/>
            <person name="Nolan M."/>
            <person name="Lapidus A."/>
            <person name="Glavina Del Rio T."/>
            <person name="Copeland A."/>
            <person name="Tice H."/>
            <person name="Cheng J.F."/>
            <person name="Lucas S."/>
            <person name="Land M."/>
            <person name="Chen F."/>
            <person name="Bruce D."/>
            <person name="Goodwin L."/>
            <person name="Pitluck S."/>
            <person name="Ivanova N."/>
            <person name="Mavromatis K."/>
            <person name="Mikhailova N."/>
            <person name="Pati A."/>
            <person name="Chen A."/>
            <person name="Palaniappan K."/>
            <person name="Hauser L."/>
            <person name="Chang Y.J."/>
            <person name="Jeffries C.D."/>
            <person name="Munk C."/>
            <person name="Kiss H."/>
            <person name="Chain P."/>
            <person name="Han C."/>
            <person name="Brettin T."/>
            <person name="Detter J.C."/>
            <person name="Schuler E."/>
            <person name="Goker M."/>
            <person name="Rohde M."/>
            <person name="Bristow J."/>
            <person name="Eisen J.A."/>
            <person name="Markowitz V."/>
            <person name="Hugenholtz P."/>
            <person name="Kyrpides N.C."/>
            <person name="Klenk H.P."/>
        </authorList>
    </citation>
    <scope>NUCLEOTIDE SEQUENCE [LARGE SCALE GENOMIC DNA]</scope>
    <source>
        <strain evidence="2">ATCC 49802 / DSM 20745 / S 6022</strain>
    </source>
</reference>
<dbReference type="HOGENOM" id="CLU_045011_8_0_0"/>
<dbReference type="eggNOG" id="COG1011">
    <property type="taxonomic scope" value="Bacteria"/>
</dbReference>
<dbReference type="InterPro" id="IPR051828">
    <property type="entry name" value="HAD-like_hydrolase_domain"/>
</dbReference>
<name>D1CAR1_SPHTD</name>
<dbReference type="SFLD" id="SFLDG01129">
    <property type="entry name" value="C1.5:_HAD__Beta-PGM__Phosphata"/>
    <property type="match status" value="1"/>
</dbReference>
<sequence length="245" mass="26770">MSAPCFAFDLVTFDVGRTLLTFRPDLARAYAEVLAEIGLEVDEARLEAALSAEWDAAARRRAASVPPDHRVSAAAGDERRRTFVTNVLRNAGVPDADLERSVAAVRDAYDTPRMYHVYDDAMPTIRGLWDRGLKLGVIANARPTISRVLLALGFGEYIGFWVISEVVGVEKPHPAIFERALALGGSEPSRALHVGDDYERDFLGARAAGMEAVLLDRDGSGPERDAEGRPVPSIRRLDELLNMIG</sequence>
<dbReference type="STRING" id="479434.Sthe_3505"/>
<dbReference type="Pfam" id="PF00702">
    <property type="entry name" value="Hydrolase"/>
    <property type="match status" value="1"/>
</dbReference>
<dbReference type="NCBIfam" id="TIGR01549">
    <property type="entry name" value="HAD-SF-IA-v1"/>
    <property type="match status" value="1"/>
</dbReference>
<dbReference type="EMBL" id="CP001824">
    <property type="protein sequence ID" value="ACZ40904.1"/>
    <property type="molecule type" value="Genomic_DNA"/>
</dbReference>
<proteinExistence type="predicted"/>
<dbReference type="PANTHER" id="PTHR46191:SF2">
    <property type="entry name" value="HALOACID DEHALOGENASE-LIKE HYDROLASE DOMAIN-CONTAINING PROTEIN 3"/>
    <property type="match status" value="1"/>
</dbReference>
<dbReference type="InterPro" id="IPR036412">
    <property type="entry name" value="HAD-like_sf"/>
</dbReference>
<organism evidence="1 2">
    <name type="scientific">Sphaerobacter thermophilus (strain ATCC 49802 / DSM 20745 / KCCM 41009 / NCIMB 13125 / S 6022)</name>
    <dbReference type="NCBI Taxonomy" id="479434"/>
    <lineage>
        <taxon>Bacteria</taxon>
        <taxon>Pseudomonadati</taxon>
        <taxon>Thermomicrobiota</taxon>
        <taxon>Thermomicrobia</taxon>
        <taxon>Sphaerobacterales</taxon>
        <taxon>Sphaerobacterineae</taxon>
        <taxon>Sphaerobacteraceae</taxon>
        <taxon>Sphaerobacter</taxon>
    </lineage>
</organism>
<accession>D1CAR1</accession>
<dbReference type="AlphaFoldDB" id="D1CAR1"/>
<dbReference type="Gene3D" id="1.10.150.720">
    <property type="entry name" value="Haloacid dehalogenase-like hydrolase"/>
    <property type="match status" value="1"/>
</dbReference>
<keyword evidence="2" id="KW-1185">Reference proteome</keyword>
<dbReference type="RefSeq" id="WP_012873939.1">
    <property type="nucleotide sequence ID" value="NC_013524.1"/>
</dbReference>
<dbReference type="NCBIfam" id="TIGR01509">
    <property type="entry name" value="HAD-SF-IA-v3"/>
    <property type="match status" value="1"/>
</dbReference>
<protein>
    <submittedName>
        <fullName evidence="1">HAD-superfamily hydrolase, subfamily IA, variant 3</fullName>
    </submittedName>
</protein>
<evidence type="ECO:0000313" key="2">
    <source>
        <dbReference type="Proteomes" id="UP000002027"/>
    </source>
</evidence>
<dbReference type="KEGG" id="sti:Sthe_3505"/>
<dbReference type="InterPro" id="IPR044924">
    <property type="entry name" value="HAD-SF_hydro_IA_REG-2-like_cap"/>
</dbReference>
<keyword evidence="1" id="KW-0378">Hydrolase</keyword>
<reference evidence="2" key="1">
    <citation type="submission" date="2009-11" db="EMBL/GenBank/DDBJ databases">
        <title>The complete chromosome 2 of Sphaerobacter thermophilus DSM 20745.</title>
        <authorList>
            <person name="Lucas S."/>
            <person name="Copeland A."/>
            <person name="Lapidus A."/>
            <person name="Glavina del Rio T."/>
            <person name="Dalin E."/>
            <person name="Tice H."/>
            <person name="Bruce D."/>
            <person name="Goodwin L."/>
            <person name="Pitluck S."/>
            <person name="Kyrpides N."/>
            <person name="Mavromatis K."/>
            <person name="Ivanova N."/>
            <person name="Mikhailova N."/>
            <person name="LaButti K.M."/>
            <person name="Clum A."/>
            <person name="Sun H.I."/>
            <person name="Brettin T."/>
            <person name="Detter J.C."/>
            <person name="Han C."/>
            <person name="Larimer F."/>
            <person name="Land M."/>
            <person name="Hauser L."/>
            <person name="Markowitz V."/>
            <person name="Cheng J.F."/>
            <person name="Hugenholtz P."/>
            <person name="Woyke T."/>
            <person name="Wu D."/>
            <person name="Steenblock K."/>
            <person name="Schneider S."/>
            <person name="Pukall R."/>
            <person name="Goeker M."/>
            <person name="Klenk H.P."/>
            <person name="Eisen J.A."/>
        </authorList>
    </citation>
    <scope>NUCLEOTIDE SEQUENCE [LARGE SCALE GENOMIC DNA]</scope>
    <source>
        <strain evidence="2">ATCC 49802 / DSM 20745 / S 6022</strain>
    </source>
</reference>
<dbReference type="OrthoDB" id="9809962at2"/>
<dbReference type="SFLD" id="SFLDS00003">
    <property type="entry name" value="Haloacid_Dehalogenase"/>
    <property type="match status" value="1"/>
</dbReference>
<gene>
    <name evidence="1" type="ordered locus">Sthe_3505</name>
</gene>
<dbReference type="Gene3D" id="3.40.50.1000">
    <property type="entry name" value="HAD superfamily/HAD-like"/>
    <property type="match status" value="1"/>
</dbReference>
<dbReference type="GO" id="GO:0016787">
    <property type="term" value="F:hydrolase activity"/>
    <property type="evidence" value="ECO:0007669"/>
    <property type="project" value="UniProtKB-KW"/>
</dbReference>
<dbReference type="InterPro" id="IPR006439">
    <property type="entry name" value="HAD-SF_hydro_IA"/>
</dbReference>
<dbReference type="InParanoid" id="D1CAR1"/>
<dbReference type="PRINTS" id="PR00413">
    <property type="entry name" value="HADHALOGNASE"/>
</dbReference>
<dbReference type="SUPFAM" id="SSF56784">
    <property type="entry name" value="HAD-like"/>
    <property type="match status" value="1"/>
</dbReference>
<dbReference type="InterPro" id="IPR023214">
    <property type="entry name" value="HAD_sf"/>
</dbReference>
<dbReference type="PANTHER" id="PTHR46191">
    <property type="match status" value="1"/>
</dbReference>